<feature type="transmembrane region" description="Helical" evidence="3">
    <location>
        <begin position="377"/>
        <end position="395"/>
    </location>
</feature>
<dbReference type="Proteomes" id="UP000663842">
    <property type="component" value="Unassembled WGS sequence"/>
</dbReference>
<dbReference type="InterPro" id="IPR038107">
    <property type="entry name" value="Glycos_transf_N_sf"/>
</dbReference>
<evidence type="ECO:0000256" key="3">
    <source>
        <dbReference type="SAM" id="Phobius"/>
    </source>
</evidence>
<dbReference type="GO" id="GO:0009245">
    <property type="term" value="P:lipid A biosynthetic process"/>
    <property type="evidence" value="ECO:0007669"/>
    <property type="project" value="InterPro"/>
</dbReference>
<name>A0A818Z7S4_9BILA</name>
<dbReference type="AlphaFoldDB" id="A0A818Z7S4"/>
<dbReference type="Pfam" id="PF04413">
    <property type="entry name" value="Glycos_transf_N"/>
    <property type="match status" value="1"/>
</dbReference>
<gene>
    <name evidence="6" type="ORF">UXM345_LOCUS2768</name>
    <name evidence="5" type="ORF">XDN619_LOCUS10979</name>
</gene>
<evidence type="ECO:0000313" key="5">
    <source>
        <dbReference type="EMBL" id="CAF2063273.1"/>
    </source>
</evidence>
<accession>A0A818Z7S4</accession>
<dbReference type="SUPFAM" id="SSF52540">
    <property type="entry name" value="P-loop containing nucleoside triphosphate hydrolases"/>
    <property type="match status" value="1"/>
</dbReference>
<dbReference type="InterPro" id="IPR039901">
    <property type="entry name" value="Kdotransferase"/>
</dbReference>
<dbReference type="GO" id="GO:0009029">
    <property type="term" value="F:lipid-A 4'-kinase activity"/>
    <property type="evidence" value="ECO:0007669"/>
    <property type="project" value="InterPro"/>
</dbReference>
<dbReference type="GO" id="GO:0005886">
    <property type="term" value="C:plasma membrane"/>
    <property type="evidence" value="ECO:0007669"/>
    <property type="project" value="TreeGrafter"/>
</dbReference>
<keyword evidence="3" id="KW-1133">Transmembrane helix</keyword>
<dbReference type="PANTHER" id="PTHR42755">
    <property type="entry name" value="3-DEOXY-MANNO-OCTULOSONATE CYTIDYLYLTRANSFERASE"/>
    <property type="match status" value="1"/>
</dbReference>
<sequence length="688" mass="78957">MIAITLVNELKKKYQSLDFLVTTGTLSSAIIINKWLPNGVYHEFTPVDNFFIVRRFYKYWQPILGIFIESDIWPTLVSCSARKCKLLLLNARLSDRSFQNWQNFPKIFQLLTHFFSYIAVQSKVDLKKYQSLGCHNVENLGNIKFANKKLQINEQELGSLKKLFKNKKIFVASSTHEEDESVLLDVICQFKEQKIDKFYPIIILRHPERAAEVRLICERMGLKHSLRSSGIESNILENDLYIVDSFGELGLFYSLSDITFIGGSCKIGSNIAGHNLLEPAYFDNLIIVGPNMSNFQNITDEMISNKACIQISNAAELKNQILFFLDSKNLATSKEYRANAKNYVKSREQIFVNYLKQIDIFLMIKLTYPKFWNKRNWLSFIMIPFSYIYLFLGFIRNKIIRKVSLTQKVICIGNITLGGGGKSQIVAWLAQLLSRKKISFVIITKAYKSNLKNAKLVKNTDEAKEVGDESIMLREYGCVIAAKRIKYALPLINQINPKIVILDDGMQNLFIKKDLQILAIDSLNGLGNNMIFPSGPLRERLSTGLIKSDLIFMIGNDKCKDSNLLKNINLSQKPYFKASITLREDLDKNIEYIAFAGIANPEKFYSLLSQNNFKLKQCISFGDHHHYSSNEMKKLLELGKLTGCSLITTEKDYVKIHSTYKDSIICAKVNLEFDNEQECIDLIYEKLF</sequence>
<dbReference type="HAMAP" id="MF_00409">
    <property type="entry name" value="LpxK"/>
    <property type="match status" value="1"/>
</dbReference>
<dbReference type="Gene3D" id="3.40.50.11720">
    <property type="entry name" value="3-Deoxy-D-manno-octulosonic-acid transferase, N-terminal domain"/>
    <property type="match status" value="1"/>
</dbReference>
<organism evidence="6 7">
    <name type="scientific">Rotaria magnacalcarata</name>
    <dbReference type="NCBI Taxonomy" id="392030"/>
    <lineage>
        <taxon>Eukaryota</taxon>
        <taxon>Metazoa</taxon>
        <taxon>Spiralia</taxon>
        <taxon>Gnathifera</taxon>
        <taxon>Rotifera</taxon>
        <taxon>Eurotatoria</taxon>
        <taxon>Bdelloidea</taxon>
        <taxon>Philodinida</taxon>
        <taxon>Philodinidae</taxon>
        <taxon>Rotaria</taxon>
    </lineage>
</organism>
<dbReference type="Pfam" id="PF02606">
    <property type="entry name" value="LpxK"/>
    <property type="match status" value="1"/>
</dbReference>
<feature type="site" description="Transition state stabilizer" evidence="2">
    <location>
        <position position="144"/>
    </location>
</feature>
<evidence type="ECO:0000313" key="6">
    <source>
        <dbReference type="EMBL" id="CAF3764636.1"/>
    </source>
</evidence>
<dbReference type="PANTHER" id="PTHR42755:SF1">
    <property type="entry name" value="3-DEOXY-D-MANNO-OCTULOSONIC ACID TRANSFERASE, MITOCHONDRIAL-RELATED"/>
    <property type="match status" value="1"/>
</dbReference>
<evidence type="ECO:0000313" key="7">
    <source>
        <dbReference type="Proteomes" id="UP000663842"/>
    </source>
</evidence>
<dbReference type="GO" id="GO:0005524">
    <property type="term" value="F:ATP binding"/>
    <property type="evidence" value="ECO:0007669"/>
    <property type="project" value="InterPro"/>
</dbReference>
<keyword evidence="3" id="KW-0472">Membrane</keyword>
<dbReference type="InterPro" id="IPR007507">
    <property type="entry name" value="Glycos_transf_N"/>
</dbReference>
<dbReference type="EMBL" id="CAJNRG010004098">
    <property type="protein sequence ID" value="CAF2063273.1"/>
    <property type="molecule type" value="Genomic_DNA"/>
</dbReference>
<dbReference type="EMBL" id="CAJOBF010000171">
    <property type="protein sequence ID" value="CAF3764636.1"/>
    <property type="molecule type" value="Genomic_DNA"/>
</dbReference>
<dbReference type="Proteomes" id="UP000663887">
    <property type="component" value="Unassembled WGS sequence"/>
</dbReference>
<evidence type="ECO:0000256" key="1">
    <source>
        <dbReference type="ARBA" id="ARBA00022679"/>
    </source>
</evidence>
<evidence type="ECO:0000259" key="4">
    <source>
        <dbReference type="Pfam" id="PF04413"/>
    </source>
</evidence>
<feature type="site" description="Transition state stabilizer" evidence="2">
    <location>
        <position position="69"/>
    </location>
</feature>
<protein>
    <recommendedName>
        <fullName evidence="4">3-deoxy-D-manno-octulosonic-acid transferase N-terminal domain-containing protein</fullName>
    </recommendedName>
</protein>
<dbReference type="NCBIfam" id="TIGR00682">
    <property type="entry name" value="lpxK"/>
    <property type="match status" value="1"/>
</dbReference>
<dbReference type="UniPathway" id="UPA00359">
    <property type="reaction ID" value="UER00482"/>
</dbReference>
<proteinExistence type="inferred from homology"/>
<evidence type="ECO:0000256" key="2">
    <source>
        <dbReference type="PIRSR" id="PIRSR639901-2"/>
    </source>
</evidence>
<comment type="caution">
    <text evidence="6">The sequence shown here is derived from an EMBL/GenBank/DDBJ whole genome shotgun (WGS) entry which is preliminary data.</text>
</comment>
<feature type="domain" description="3-deoxy-D-manno-octulosonic-acid transferase N-terminal" evidence="4">
    <location>
        <begin position="3"/>
        <end position="146"/>
    </location>
</feature>
<keyword evidence="1" id="KW-0808">Transferase</keyword>
<reference evidence="6" key="1">
    <citation type="submission" date="2021-02" db="EMBL/GenBank/DDBJ databases">
        <authorList>
            <person name="Nowell W R."/>
        </authorList>
    </citation>
    <scope>NUCLEOTIDE SEQUENCE</scope>
</reference>
<dbReference type="Gene3D" id="3.40.50.2000">
    <property type="entry name" value="Glycogen Phosphorylase B"/>
    <property type="match status" value="1"/>
</dbReference>
<dbReference type="InterPro" id="IPR003758">
    <property type="entry name" value="LpxK"/>
</dbReference>
<keyword evidence="3" id="KW-0812">Transmembrane</keyword>
<dbReference type="InterPro" id="IPR027417">
    <property type="entry name" value="P-loop_NTPase"/>
</dbReference>